<dbReference type="CDD" id="cd01335">
    <property type="entry name" value="Radical_SAM"/>
    <property type="match status" value="1"/>
</dbReference>
<feature type="domain" description="Radical SAM core" evidence="7">
    <location>
        <begin position="102"/>
        <end position="335"/>
    </location>
</feature>
<gene>
    <name evidence="8" type="primary">chuR</name>
    <name evidence="8" type="ORF">Lade_1503</name>
</gene>
<keyword evidence="2" id="KW-0949">S-adenosyl-L-methionine</keyword>
<dbReference type="OrthoDB" id="9782387at2"/>
<comment type="cofactor">
    <cofactor evidence="1">
        <name>[4Fe-4S] cluster</name>
        <dbReference type="ChEBI" id="CHEBI:49883"/>
    </cofactor>
</comment>
<dbReference type="STRING" id="45056.Lade_1503"/>
<dbReference type="Proteomes" id="UP000054859">
    <property type="component" value="Unassembled WGS sequence"/>
</dbReference>
<evidence type="ECO:0000256" key="5">
    <source>
        <dbReference type="ARBA" id="ARBA00023014"/>
    </source>
</evidence>
<comment type="caution">
    <text evidence="8">The sequence shown here is derived from an EMBL/GenBank/DDBJ whole genome shotgun (WGS) entry which is preliminary data.</text>
</comment>
<dbReference type="SFLD" id="SFLDG01067">
    <property type="entry name" value="SPASM/twitch_domain_containing"/>
    <property type="match status" value="1"/>
</dbReference>
<keyword evidence="9" id="KW-1185">Reference proteome</keyword>
<keyword evidence="3" id="KW-0479">Metal-binding</keyword>
<comment type="similarity">
    <text evidence="6">Belongs to the radical SAM superfamily. Anaerobic sulfatase-maturating enzyme family.</text>
</comment>
<dbReference type="PANTHER" id="PTHR43273:SF3">
    <property type="entry name" value="ANAEROBIC SULFATASE-MATURATING ENZYME HOMOLOG ASLB-RELATED"/>
    <property type="match status" value="1"/>
</dbReference>
<evidence type="ECO:0000256" key="2">
    <source>
        <dbReference type="ARBA" id="ARBA00022691"/>
    </source>
</evidence>
<dbReference type="RefSeq" id="WP_058462585.1">
    <property type="nucleotide sequence ID" value="NZ_CAAAHS010000015.1"/>
</dbReference>
<proteinExistence type="inferred from homology"/>
<dbReference type="AlphaFoldDB" id="A0A0W0R270"/>
<sequence length="489" mass="55940">MSEARLKFQPLSSYESKENIPYKLLPFNFTHLDSNRYVLTNLAGEYLVLTKPELDLLINKKLPIGTINYNNLIAKNFIYDQSSDVAINLIALKYRTKKSHLAEFTSLHLFVVSLRCDHSCPYCQVSRQNVDTSRFDMTKETANKGIEFAFKSPSRSLKFEFQGGESLLNFDLIKHIVLTVEERNKIENRDIQFVIATNLVFINDEILSFCNEHKVLISTSLDGPEDLHNKNRPRPGKNSHQLTIQGINKVREALGPHSVSALMTTTKATLPRVKDVIDEYITHGFNSIFLRPLSPYGFAIKTKSYKKYDTQEWLKFYFQGLEYILEINKSGHYFAEQYASIILTKMFTPTEPGYVDLQSPAGIGISAIVFNYNGDVYASDEARMLAEMRDETFKLGNLDNDLYEEIIGSDKLLDVLEQTMAESVPGCSECAFQPYCGSDPVFHHATQNDVVGNKPNSLFCYKNMEIFKHLIRLMEDPDTRKILLSWVRC</sequence>
<dbReference type="PATRIC" id="fig|45056.6.peg.1552"/>
<dbReference type="SFLD" id="SFLDG01384">
    <property type="entry name" value="thioether_bond_formation_requi"/>
    <property type="match status" value="1"/>
</dbReference>
<dbReference type="SMART" id="SM00729">
    <property type="entry name" value="Elp3"/>
    <property type="match status" value="1"/>
</dbReference>
<evidence type="ECO:0000256" key="4">
    <source>
        <dbReference type="ARBA" id="ARBA00023004"/>
    </source>
</evidence>
<keyword evidence="4" id="KW-0408">Iron</keyword>
<dbReference type="PANTHER" id="PTHR43273">
    <property type="entry name" value="ANAEROBIC SULFATASE-MATURATING ENZYME HOMOLOG ASLB-RELATED"/>
    <property type="match status" value="1"/>
</dbReference>
<dbReference type="Pfam" id="PF04055">
    <property type="entry name" value="Radical_SAM"/>
    <property type="match status" value="1"/>
</dbReference>
<dbReference type="GO" id="GO:0046872">
    <property type="term" value="F:metal ion binding"/>
    <property type="evidence" value="ECO:0007669"/>
    <property type="project" value="UniProtKB-KW"/>
</dbReference>
<evidence type="ECO:0000313" key="8">
    <source>
        <dbReference type="EMBL" id="KTC65130.1"/>
    </source>
</evidence>
<evidence type="ECO:0000313" key="9">
    <source>
        <dbReference type="Proteomes" id="UP000054859"/>
    </source>
</evidence>
<dbReference type="InterPro" id="IPR024023">
    <property type="entry name" value="rSAM_paired_HxsB"/>
</dbReference>
<dbReference type="SUPFAM" id="SSF102114">
    <property type="entry name" value="Radical SAM enzymes"/>
    <property type="match status" value="1"/>
</dbReference>
<organism evidence="8 9">
    <name type="scientific">Legionella adelaidensis</name>
    <dbReference type="NCBI Taxonomy" id="45056"/>
    <lineage>
        <taxon>Bacteria</taxon>
        <taxon>Pseudomonadati</taxon>
        <taxon>Pseudomonadota</taxon>
        <taxon>Gammaproteobacteria</taxon>
        <taxon>Legionellales</taxon>
        <taxon>Legionellaceae</taxon>
        <taxon>Legionella</taxon>
    </lineage>
</organism>
<protein>
    <submittedName>
        <fullName evidence="8">Anaerobic sulfatase-maturating enzyme</fullName>
        <ecNumber evidence="8">1.1.99.-</ecNumber>
    </submittedName>
</protein>
<dbReference type="InterPro" id="IPR013785">
    <property type="entry name" value="Aldolase_TIM"/>
</dbReference>
<dbReference type="SFLD" id="SFLDG01386">
    <property type="entry name" value="main_SPASM_domain-containing"/>
    <property type="match status" value="1"/>
</dbReference>
<keyword evidence="5" id="KW-0411">Iron-sulfur</keyword>
<dbReference type="PROSITE" id="PS51918">
    <property type="entry name" value="RADICAL_SAM"/>
    <property type="match status" value="1"/>
</dbReference>
<evidence type="ECO:0000256" key="1">
    <source>
        <dbReference type="ARBA" id="ARBA00001966"/>
    </source>
</evidence>
<dbReference type="GO" id="GO:0016491">
    <property type="term" value="F:oxidoreductase activity"/>
    <property type="evidence" value="ECO:0007669"/>
    <property type="project" value="UniProtKB-KW"/>
</dbReference>
<name>A0A0W0R270_9GAMM</name>
<dbReference type="Gene3D" id="3.20.20.70">
    <property type="entry name" value="Aldolase class I"/>
    <property type="match status" value="1"/>
</dbReference>
<dbReference type="InterPro" id="IPR058240">
    <property type="entry name" value="rSAM_sf"/>
</dbReference>
<evidence type="ECO:0000256" key="3">
    <source>
        <dbReference type="ARBA" id="ARBA00022723"/>
    </source>
</evidence>
<dbReference type="InterPro" id="IPR023867">
    <property type="entry name" value="Sulphatase_maturase_rSAM"/>
</dbReference>
<accession>A0A0W0R270</accession>
<evidence type="ECO:0000256" key="6">
    <source>
        <dbReference type="ARBA" id="ARBA00023601"/>
    </source>
</evidence>
<dbReference type="InterPro" id="IPR007197">
    <property type="entry name" value="rSAM"/>
</dbReference>
<dbReference type="EC" id="1.1.99.-" evidence="8"/>
<dbReference type="SFLD" id="SFLDS00029">
    <property type="entry name" value="Radical_SAM"/>
    <property type="match status" value="1"/>
</dbReference>
<reference evidence="8 9" key="1">
    <citation type="submission" date="2015-11" db="EMBL/GenBank/DDBJ databases">
        <title>Identification of large and diverse effector repertoires of 38 Legionella species.</title>
        <authorList>
            <person name="Burstein D."/>
            <person name="Amaro F."/>
            <person name="Zusman T."/>
            <person name="Lifshitz Z."/>
            <person name="Cohen O."/>
            <person name="Gilbert J.A."/>
            <person name="Pupko T."/>
            <person name="Shuman H.A."/>
            <person name="Segal G."/>
        </authorList>
    </citation>
    <scope>NUCLEOTIDE SEQUENCE [LARGE SCALE GENOMIC DNA]</scope>
    <source>
        <strain evidence="8 9">1762-AUS-E</strain>
    </source>
</reference>
<dbReference type="NCBIfam" id="TIGR03978">
    <property type="entry name" value="rSAM_paired_1"/>
    <property type="match status" value="1"/>
</dbReference>
<keyword evidence="8" id="KW-0560">Oxidoreductase</keyword>
<dbReference type="GO" id="GO:0051536">
    <property type="term" value="F:iron-sulfur cluster binding"/>
    <property type="evidence" value="ECO:0007669"/>
    <property type="project" value="UniProtKB-KW"/>
</dbReference>
<dbReference type="EMBL" id="LNKA01000009">
    <property type="protein sequence ID" value="KTC65130.1"/>
    <property type="molecule type" value="Genomic_DNA"/>
</dbReference>
<dbReference type="InterPro" id="IPR006638">
    <property type="entry name" value="Elp3/MiaA/NifB-like_rSAM"/>
</dbReference>
<evidence type="ECO:0000259" key="7">
    <source>
        <dbReference type="PROSITE" id="PS51918"/>
    </source>
</evidence>